<accession>A0ACA9N0D2</accession>
<evidence type="ECO:0000313" key="1">
    <source>
        <dbReference type="EMBL" id="CAG8616499.1"/>
    </source>
</evidence>
<proteinExistence type="predicted"/>
<gene>
    <name evidence="1" type="ORF">DHETER_LOCUS7844</name>
</gene>
<reference evidence="1" key="1">
    <citation type="submission" date="2021-06" db="EMBL/GenBank/DDBJ databases">
        <authorList>
            <person name="Kallberg Y."/>
            <person name="Tangrot J."/>
            <person name="Rosling A."/>
        </authorList>
    </citation>
    <scope>NUCLEOTIDE SEQUENCE</scope>
    <source>
        <strain evidence="1">IL203A</strain>
    </source>
</reference>
<comment type="caution">
    <text evidence="1">The sequence shown here is derived from an EMBL/GenBank/DDBJ whole genome shotgun (WGS) entry which is preliminary data.</text>
</comment>
<protein>
    <submittedName>
        <fullName evidence="1">15913_t:CDS:1</fullName>
    </submittedName>
</protein>
<dbReference type="EMBL" id="CAJVPU010011645">
    <property type="protein sequence ID" value="CAG8616499.1"/>
    <property type="molecule type" value="Genomic_DNA"/>
</dbReference>
<keyword evidence="2" id="KW-1185">Reference proteome</keyword>
<name>A0ACA9N0D2_9GLOM</name>
<organism evidence="1 2">
    <name type="scientific">Dentiscutata heterogama</name>
    <dbReference type="NCBI Taxonomy" id="1316150"/>
    <lineage>
        <taxon>Eukaryota</taxon>
        <taxon>Fungi</taxon>
        <taxon>Fungi incertae sedis</taxon>
        <taxon>Mucoromycota</taxon>
        <taxon>Glomeromycotina</taxon>
        <taxon>Glomeromycetes</taxon>
        <taxon>Diversisporales</taxon>
        <taxon>Gigasporaceae</taxon>
        <taxon>Dentiscutata</taxon>
    </lineage>
</organism>
<dbReference type="Proteomes" id="UP000789702">
    <property type="component" value="Unassembled WGS sequence"/>
</dbReference>
<sequence length="62" mass="7327">MSQTILKNIVEEISKLLDEESMKGTRPKTIYDMMNKIIIMKQQKPNNFIWLLLIVPTLNHKI</sequence>
<evidence type="ECO:0000313" key="2">
    <source>
        <dbReference type="Proteomes" id="UP000789702"/>
    </source>
</evidence>
<feature type="non-terminal residue" evidence="1">
    <location>
        <position position="1"/>
    </location>
</feature>